<proteinExistence type="predicted"/>
<comment type="caution">
    <text evidence="2">The sequence shown here is derived from an EMBL/GenBank/DDBJ whole genome shotgun (WGS) entry which is preliminary data.</text>
</comment>
<accession>A0AA39MN45</accession>
<dbReference type="RefSeq" id="XP_060323462.1">
    <property type="nucleotide sequence ID" value="XM_060470347.1"/>
</dbReference>
<feature type="transmembrane region" description="Helical" evidence="1">
    <location>
        <begin position="78"/>
        <end position="99"/>
    </location>
</feature>
<keyword evidence="1" id="KW-0472">Membrane</keyword>
<keyword evidence="1" id="KW-1133">Transmembrane helix</keyword>
<keyword evidence="3" id="KW-1185">Reference proteome</keyword>
<gene>
    <name evidence="2" type="ORF">EV420DRAFT_1486107</name>
</gene>
<evidence type="ECO:0000313" key="2">
    <source>
        <dbReference type="EMBL" id="KAK0440013.1"/>
    </source>
</evidence>
<dbReference type="EMBL" id="JAUEPS010000080">
    <property type="protein sequence ID" value="KAK0440013.1"/>
    <property type="molecule type" value="Genomic_DNA"/>
</dbReference>
<dbReference type="GeneID" id="85353895"/>
<name>A0AA39MN45_ARMTA</name>
<sequence>MAFRLGSYQPFYRSQYGSEAEPAQVVPPEILSLLLGITLRLVHRTHRKFSVSSQALFSLAAVISLFVGSFASEARKAISIQAYVFTFLTVALFACQIPVSDAVRRKGVGDLGMARWCRGPHSNTPRKLQHRSESTLFTRHIHFILWFGIIPWFAFLFTLISAIVSFLTLSRPRENIQPLAKARDAPMSQVA</sequence>
<dbReference type="AlphaFoldDB" id="A0AA39MN45"/>
<evidence type="ECO:0000313" key="3">
    <source>
        <dbReference type="Proteomes" id="UP001175211"/>
    </source>
</evidence>
<reference evidence="2" key="1">
    <citation type="submission" date="2023-06" db="EMBL/GenBank/DDBJ databases">
        <authorList>
            <consortium name="Lawrence Berkeley National Laboratory"/>
            <person name="Ahrendt S."/>
            <person name="Sahu N."/>
            <person name="Indic B."/>
            <person name="Wong-Bajracharya J."/>
            <person name="Merenyi Z."/>
            <person name="Ke H.-M."/>
            <person name="Monk M."/>
            <person name="Kocsube S."/>
            <person name="Drula E."/>
            <person name="Lipzen A."/>
            <person name="Balint B."/>
            <person name="Henrissat B."/>
            <person name="Andreopoulos B."/>
            <person name="Martin F.M."/>
            <person name="Harder C.B."/>
            <person name="Rigling D."/>
            <person name="Ford K.L."/>
            <person name="Foster G.D."/>
            <person name="Pangilinan J."/>
            <person name="Papanicolaou A."/>
            <person name="Barry K."/>
            <person name="LaButti K."/>
            <person name="Viragh M."/>
            <person name="Koriabine M."/>
            <person name="Yan M."/>
            <person name="Riley R."/>
            <person name="Champramary S."/>
            <person name="Plett K.L."/>
            <person name="Tsai I.J."/>
            <person name="Slot J."/>
            <person name="Sipos G."/>
            <person name="Plett J."/>
            <person name="Nagy L.G."/>
            <person name="Grigoriev I.V."/>
        </authorList>
    </citation>
    <scope>NUCLEOTIDE SEQUENCE</scope>
    <source>
        <strain evidence="2">CCBAS 213</strain>
    </source>
</reference>
<evidence type="ECO:0000256" key="1">
    <source>
        <dbReference type="SAM" id="Phobius"/>
    </source>
</evidence>
<dbReference type="Proteomes" id="UP001175211">
    <property type="component" value="Unassembled WGS sequence"/>
</dbReference>
<keyword evidence="1" id="KW-0812">Transmembrane</keyword>
<protein>
    <submittedName>
        <fullName evidence="2">Uncharacterized protein</fullName>
    </submittedName>
</protein>
<organism evidence="2 3">
    <name type="scientific">Armillaria tabescens</name>
    <name type="common">Ringless honey mushroom</name>
    <name type="synonym">Agaricus tabescens</name>
    <dbReference type="NCBI Taxonomy" id="1929756"/>
    <lineage>
        <taxon>Eukaryota</taxon>
        <taxon>Fungi</taxon>
        <taxon>Dikarya</taxon>
        <taxon>Basidiomycota</taxon>
        <taxon>Agaricomycotina</taxon>
        <taxon>Agaricomycetes</taxon>
        <taxon>Agaricomycetidae</taxon>
        <taxon>Agaricales</taxon>
        <taxon>Marasmiineae</taxon>
        <taxon>Physalacriaceae</taxon>
        <taxon>Desarmillaria</taxon>
    </lineage>
</organism>
<feature type="transmembrane region" description="Helical" evidence="1">
    <location>
        <begin position="55"/>
        <end position="72"/>
    </location>
</feature>
<feature type="transmembrane region" description="Helical" evidence="1">
    <location>
        <begin position="143"/>
        <end position="169"/>
    </location>
</feature>